<feature type="compositionally biased region" description="Gly residues" evidence="12">
    <location>
        <begin position="1034"/>
        <end position="1056"/>
    </location>
</feature>
<dbReference type="SMART" id="SM00490">
    <property type="entry name" value="HELICc"/>
    <property type="match status" value="1"/>
</dbReference>
<dbReference type="Gene3D" id="1.10.10.10">
    <property type="entry name" value="Winged helix-like DNA-binding domain superfamily/Winged helix DNA-binding domain"/>
    <property type="match status" value="1"/>
</dbReference>
<comment type="catalytic activity">
    <reaction evidence="10">
        <text>Couples ATP hydrolysis with the unwinding of duplex DNA by translocating in the 3'-5' direction.</text>
        <dbReference type="EC" id="5.6.2.4"/>
    </reaction>
</comment>
<comment type="subcellular location">
    <subcellularLocation>
        <location evidence="1">Nucleus</location>
    </subcellularLocation>
</comment>
<feature type="domain" description="Helicase C-terminal" evidence="14">
    <location>
        <begin position="359"/>
        <end position="512"/>
    </location>
</feature>
<keyword evidence="4" id="KW-0378">Hydrolase</keyword>
<dbReference type="InterPro" id="IPR011545">
    <property type="entry name" value="DEAD/DEAH_box_helicase_dom"/>
</dbReference>
<dbReference type="EC" id="5.6.2.4" evidence="11"/>
<dbReference type="Gene3D" id="3.40.50.300">
    <property type="entry name" value="P-loop containing nucleotide triphosphate hydrolases"/>
    <property type="match status" value="2"/>
</dbReference>
<dbReference type="InterPro" id="IPR027417">
    <property type="entry name" value="P-loop_NTPase"/>
</dbReference>
<dbReference type="FunFam" id="3.40.50.300:FF:000537">
    <property type="entry name" value="Bloom syndrome RecQ-like helicase"/>
    <property type="match status" value="1"/>
</dbReference>
<feature type="domain" description="Helicase ATP-binding" evidence="13">
    <location>
        <begin position="155"/>
        <end position="336"/>
    </location>
</feature>
<dbReference type="Pfam" id="PF00271">
    <property type="entry name" value="Helicase_C"/>
    <property type="match status" value="1"/>
</dbReference>
<feature type="compositionally biased region" description="Polar residues" evidence="12">
    <location>
        <begin position="694"/>
        <end position="703"/>
    </location>
</feature>
<dbReference type="InterPro" id="IPR002464">
    <property type="entry name" value="DNA/RNA_helicase_DEAH_CS"/>
</dbReference>
<reference evidence="15" key="1">
    <citation type="journal article" date="2020" name="Stud. Mycol.">
        <title>101 Dothideomycetes genomes: a test case for predicting lifestyles and emergence of pathogens.</title>
        <authorList>
            <person name="Haridas S."/>
            <person name="Albert R."/>
            <person name="Binder M."/>
            <person name="Bloem J."/>
            <person name="Labutti K."/>
            <person name="Salamov A."/>
            <person name="Andreopoulos B."/>
            <person name="Baker S."/>
            <person name="Barry K."/>
            <person name="Bills G."/>
            <person name="Bluhm B."/>
            <person name="Cannon C."/>
            <person name="Castanera R."/>
            <person name="Culley D."/>
            <person name="Daum C."/>
            <person name="Ezra D."/>
            <person name="Gonzalez J."/>
            <person name="Henrissat B."/>
            <person name="Kuo A."/>
            <person name="Liang C."/>
            <person name="Lipzen A."/>
            <person name="Lutzoni F."/>
            <person name="Magnuson J."/>
            <person name="Mondo S."/>
            <person name="Nolan M."/>
            <person name="Ohm R."/>
            <person name="Pangilinan J."/>
            <person name="Park H.-J."/>
            <person name="Ramirez L."/>
            <person name="Alfaro M."/>
            <person name="Sun H."/>
            <person name="Tritt A."/>
            <person name="Yoshinaga Y."/>
            <person name="Zwiers L.-H."/>
            <person name="Turgeon B."/>
            <person name="Goodwin S."/>
            <person name="Spatafora J."/>
            <person name="Crous P."/>
            <person name="Grigoriev I."/>
        </authorList>
    </citation>
    <scope>NUCLEOTIDE SEQUENCE</scope>
    <source>
        <strain evidence="15">CBS 113979</strain>
    </source>
</reference>
<evidence type="ECO:0000259" key="13">
    <source>
        <dbReference type="PROSITE" id="PS51192"/>
    </source>
</evidence>
<dbReference type="Pfam" id="PF00270">
    <property type="entry name" value="DEAD"/>
    <property type="match status" value="1"/>
</dbReference>
<dbReference type="GO" id="GO:0005524">
    <property type="term" value="F:ATP binding"/>
    <property type="evidence" value="ECO:0007669"/>
    <property type="project" value="UniProtKB-KW"/>
</dbReference>
<dbReference type="InterPro" id="IPR032284">
    <property type="entry name" value="RecQ_Zn-bd"/>
</dbReference>
<dbReference type="GO" id="GO:0003677">
    <property type="term" value="F:DNA binding"/>
    <property type="evidence" value="ECO:0007669"/>
    <property type="project" value="UniProtKB-KW"/>
</dbReference>
<organism evidence="15 16">
    <name type="scientific">Aulographum hederae CBS 113979</name>
    <dbReference type="NCBI Taxonomy" id="1176131"/>
    <lineage>
        <taxon>Eukaryota</taxon>
        <taxon>Fungi</taxon>
        <taxon>Dikarya</taxon>
        <taxon>Ascomycota</taxon>
        <taxon>Pezizomycotina</taxon>
        <taxon>Dothideomycetes</taxon>
        <taxon>Pleosporomycetidae</taxon>
        <taxon>Aulographales</taxon>
        <taxon>Aulographaceae</taxon>
    </lineage>
</organism>
<dbReference type="PANTHER" id="PTHR13710:SF153">
    <property type="entry name" value="RECQ-LIKE DNA HELICASE BLM"/>
    <property type="match status" value="1"/>
</dbReference>
<dbReference type="InterPro" id="IPR001650">
    <property type="entry name" value="Helicase_C-like"/>
</dbReference>
<accession>A0A6G1H3K3</accession>
<dbReference type="InterPro" id="IPR036388">
    <property type="entry name" value="WH-like_DNA-bd_sf"/>
</dbReference>
<feature type="compositionally biased region" description="Acidic residues" evidence="12">
    <location>
        <begin position="908"/>
        <end position="934"/>
    </location>
</feature>
<evidence type="ECO:0000256" key="2">
    <source>
        <dbReference type="ARBA" id="ARBA00005446"/>
    </source>
</evidence>
<dbReference type="Pfam" id="PF16124">
    <property type="entry name" value="RecQ_Zn_bind"/>
    <property type="match status" value="1"/>
</dbReference>
<name>A0A6G1H3K3_9PEZI</name>
<evidence type="ECO:0000256" key="8">
    <source>
        <dbReference type="ARBA" id="ARBA00023235"/>
    </source>
</evidence>
<evidence type="ECO:0000256" key="11">
    <source>
        <dbReference type="ARBA" id="ARBA00034808"/>
    </source>
</evidence>
<dbReference type="GO" id="GO:0043138">
    <property type="term" value="F:3'-5' DNA helicase activity"/>
    <property type="evidence" value="ECO:0007669"/>
    <property type="project" value="UniProtKB-EC"/>
</dbReference>
<evidence type="ECO:0000256" key="7">
    <source>
        <dbReference type="ARBA" id="ARBA00023125"/>
    </source>
</evidence>
<dbReference type="GO" id="GO:0009378">
    <property type="term" value="F:four-way junction helicase activity"/>
    <property type="evidence" value="ECO:0007669"/>
    <property type="project" value="TreeGrafter"/>
</dbReference>
<keyword evidence="9" id="KW-0539">Nucleus</keyword>
<dbReference type="InterPro" id="IPR004589">
    <property type="entry name" value="DNA_helicase_ATP-dep_RecQ"/>
</dbReference>
<keyword evidence="7" id="KW-0238">DNA-binding</keyword>
<evidence type="ECO:0000256" key="12">
    <source>
        <dbReference type="SAM" id="MobiDB-lite"/>
    </source>
</evidence>
<dbReference type="GO" id="GO:0006260">
    <property type="term" value="P:DNA replication"/>
    <property type="evidence" value="ECO:0007669"/>
    <property type="project" value="InterPro"/>
</dbReference>
<dbReference type="PROSITE" id="PS51194">
    <property type="entry name" value="HELICASE_CTER"/>
    <property type="match status" value="1"/>
</dbReference>
<dbReference type="PANTHER" id="PTHR13710">
    <property type="entry name" value="DNA HELICASE RECQ FAMILY MEMBER"/>
    <property type="match status" value="1"/>
</dbReference>
<dbReference type="GO" id="GO:0005737">
    <property type="term" value="C:cytoplasm"/>
    <property type="evidence" value="ECO:0007669"/>
    <property type="project" value="TreeGrafter"/>
</dbReference>
<dbReference type="OrthoDB" id="10261556at2759"/>
<keyword evidence="6" id="KW-0067">ATP-binding</keyword>
<evidence type="ECO:0000313" key="16">
    <source>
        <dbReference type="Proteomes" id="UP000800041"/>
    </source>
</evidence>
<protein>
    <recommendedName>
        <fullName evidence="11">DNA 3'-5' helicase</fullName>
        <ecNumber evidence="11">5.6.2.4</ecNumber>
    </recommendedName>
</protein>
<dbReference type="GO" id="GO:0000724">
    <property type="term" value="P:double-strand break repair via homologous recombination"/>
    <property type="evidence" value="ECO:0007669"/>
    <property type="project" value="TreeGrafter"/>
</dbReference>
<dbReference type="Proteomes" id="UP000800041">
    <property type="component" value="Unassembled WGS sequence"/>
</dbReference>
<evidence type="ECO:0000259" key="14">
    <source>
        <dbReference type="PROSITE" id="PS51194"/>
    </source>
</evidence>
<dbReference type="GO" id="GO:0005694">
    <property type="term" value="C:chromosome"/>
    <property type="evidence" value="ECO:0007669"/>
    <property type="project" value="TreeGrafter"/>
</dbReference>
<keyword evidence="8" id="KW-0413">Isomerase</keyword>
<dbReference type="InterPro" id="IPR014001">
    <property type="entry name" value="Helicase_ATP-bd"/>
</dbReference>
<evidence type="ECO:0000256" key="4">
    <source>
        <dbReference type="ARBA" id="ARBA00022801"/>
    </source>
</evidence>
<keyword evidence="16" id="KW-1185">Reference proteome</keyword>
<dbReference type="NCBIfam" id="TIGR00614">
    <property type="entry name" value="recQ_fam"/>
    <property type="match status" value="1"/>
</dbReference>
<evidence type="ECO:0000256" key="9">
    <source>
        <dbReference type="ARBA" id="ARBA00023242"/>
    </source>
</evidence>
<dbReference type="InterPro" id="IPR010997">
    <property type="entry name" value="HRDC-like_sf"/>
</dbReference>
<evidence type="ECO:0000256" key="10">
    <source>
        <dbReference type="ARBA" id="ARBA00034617"/>
    </source>
</evidence>
<evidence type="ECO:0000256" key="1">
    <source>
        <dbReference type="ARBA" id="ARBA00004123"/>
    </source>
</evidence>
<dbReference type="SMART" id="SM00956">
    <property type="entry name" value="RQC"/>
    <property type="match status" value="1"/>
</dbReference>
<evidence type="ECO:0000256" key="3">
    <source>
        <dbReference type="ARBA" id="ARBA00022741"/>
    </source>
</evidence>
<dbReference type="PROSITE" id="PS00690">
    <property type="entry name" value="DEAH_ATP_HELICASE"/>
    <property type="match status" value="1"/>
</dbReference>
<dbReference type="CDD" id="cd18794">
    <property type="entry name" value="SF2_C_RecQ"/>
    <property type="match status" value="1"/>
</dbReference>
<sequence length="1056" mass="117993">MQPPKDKSFQNFFNQQSANAVHYVDHYGGQDEDEDMFATNMGGTTINSANMDEAFDFGDDDDDDILEAAADYDNRGGLQQNIERQSDIRNVLKATSVNQQSFADHSARAQLAPTSAKTSSYPPALMQYEWSKEVKTALKDRFHLRGFRHNQLEAINDTLASKDVFVLMPTGGGKSLCYQLPSVVKTGKTRGVTVVISPLLSLMEDQVQHLKKLNIQAELFNGECSEEQRRLILGALDDKRVEDLIQLLYVTPEMLTKSTAVNNKLLKLYRTNKLARIVIDEAHCVSQWGHDFRPDYKELGKVRNNFPEVPVMALTATATQTVKLDVIHNLGMDGCKTFHQSFNRPNLTYEVLQKRKGAKIVQEIAEIIKTKYTGKSGIIYCLARKKCEDVAHDLYAKHGIKAHHYHAAMEPAEKSRVQRDWQRGKYHVIVATIAFGMGIDKPDVRYVIHHTIPKSLEGYYQETGRAGRDGKRSGCYLYYGYQDTIILKKMIDEGDGDRQQKERQHAMLRKVVQFCENRSDCRRAQVLGYFSEQFDADECNGGCDNCNSNATFDTQDVTQYVPEAISLIRQIQHQEVTLLHCIDIFRGSASKKVKDLQHDQLSEFAAGAALDRGDIERFFQRLVTEDIAEEWNKVNGSGFAHQYVKVGKKAGEFIRTKRRLKLQVRVTPNSKVRTAKADPKAKAKSKAKNAPDPLSTNVSSPVQAASARRGNRDLGEMNPPSIQGFVYRPDDVDGDDHDEEDYFEPLAPPVVKAKKTSAKAKGKKKELGPPITVDQKMAGLNEVHRGFVEDFVFEAREVCQAIVLKKGLRGPLFSDTILREMAINWTQSEEEMLRIPDINEERVKLYSSNLFSIIRKMFAFYESAMQTQEQEDRDVDPNHQNVINLVSDDEVETEKQPKPKPTKQVALFEEDEDEDEYGSPIDFDDADEGDDSDVQETSNYFTSFNNPSKPMKVPDHVAAFNEQMSRSQPPPPPPTTATTAKSKGRATSGYSGPRRGNRKGGNSYRKSGSRKASGGTSRGGAGGVRKPNSRKGGRSGSGAGGGGAFRGGGGIGMMPT</sequence>
<dbReference type="EMBL" id="ML977151">
    <property type="protein sequence ID" value="KAF1987632.1"/>
    <property type="molecule type" value="Genomic_DNA"/>
</dbReference>
<dbReference type="AlphaFoldDB" id="A0A6G1H3K3"/>
<dbReference type="GO" id="GO:0005634">
    <property type="term" value="C:nucleus"/>
    <property type="evidence" value="ECO:0007669"/>
    <property type="project" value="UniProtKB-SubCell"/>
</dbReference>
<gene>
    <name evidence="15" type="ORF">K402DRAFT_329874</name>
</gene>
<dbReference type="FunFam" id="3.40.50.300:FF:001975">
    <property type="entry name" value="ATP-dependent DNA helicase"/>
    <property type="match status" value="1"/>
</dbReference>
<proteinExistence type="inferred from homology"/>
<dbReference type="Pfam" id="PF09382">
    <property type="entry name" value="RQC"/>
    <property type="match status" value="1"/>
</dbReference>
<dbReference type="Gene3D" id="1.10.150.80">
    <property type="entry name" value="HRDC domain"/>
    <property type="match status" value="1"/>
</dbReference>
<evidence type="ECO:0000256" key="6">
    <source>
        <dbReference type="ARBA" id="ARBA00022840"/>
    </source>
</evidence>
<keyword evidence="5 15" id="KW-0347">Helicase</keyword>
<dbReference type="SUPFAM" id="SSF52540">
    <property type="entry name" value="P-loop containing nucleoside triphosphate hydrolases"/>
    <property type="match status" value="2"/>
</dbReference>
<dbReference type="CDD" id="cd17920">
    <property type="entry name" value="DEXHc_RecQ"/>
    <property type="match status" value="1"/>
</dbReference>
<feature type="region of interest" description="Disordered" evidence="12">
    <location>
        <begin position="886"/>
        <end position="1056"/>
    </location>
</feature>
<dbReference type="GO" id="GO:0016787">
    <property type="term" value="F:hydrolase activity"/>
    <property type="evidence" value="ECO:0007669"/>
    <property type="project" value="UniProtKB-KW"/>
</dbReference>
<keyword evidence="3" id="KW-0547">Nucleotide-binding</keyword>
<dbReference type="InterPro" id="IPR044876">
    <property type="entry name" value="HRDC_dom_sf"/>
</dbReference>
<dbReference type="SMART" id="SM00487">
    <property type="entry name" value="DEXDc"/>
    <property type="match status" value="1"/>
</dbReference>
<feature type="compositionally biased region" description="Polar residues" evidence="12">
    <location>
        <begin position="935"/>
        <end position="948"/>
    </location>
</feature>
<dbReference type="PROSITE" id="PS51192">
    <property type="entry name" value="HELICASE_ATP_BIND_1"/>
    <property type="match status" value="1"/>
</dbReference>
<comment type="similarity">
    <text evidence="2">Belongs to the helicase family. RecQ subfamily.</text>
</comment>
<dbReference type="InterPro" id="IPR018982">
    <property type="entry name" value="RQC_domain"/>
</dbReference>
<feature type="region of interest" description="Disordered" evidence="12">
    <location>
        <begin position="668"/>
        <end position="725"/>
    </location>
</feature>
<dbReference type="SUPFAM" id="SSF47819">
    <property type="entry name" value="HRDC-like"/>
    <property type="match status" value="1"/>
</dbReference>
<evidence type="ECO:0000256" key="5">
    <source>
        <dbReference type="ARBA" id="ARBA00022806"/>
    </source>
</evidence>
<evidence type="ECO:0000313" key="15">
    <source>
        <dbReference type="EMBL" id="KAF1987632.1"/>
    </source>
</evidence>